<dbReference type="Pfam" id="PF00005">
    <property type="entry name" value="ABC_tran"/>
    <property type="match status" value="1"/>
</dbReference>
<keyword evidence="3 5" id="KW-0067">ATP-binding</keyword>
<accession>A0A4R5CIX0</accession>
<feature type="domain" description="ABC transporter" evidence="4">
    <location>
        <begin position="22"/>
        <end position="253"/>
    </location>
</feature>
<organism evidence="5 6">
    <name type="scientific">Jiangella asiatica</name>
    <dbReference type="NCBI Taxonomy" id="2530372"/>
    <lineage>
        <taxon>Bacteria</taxon>
        <taxon>Bacillati</taxon>
        <taxon>Actinomycetota</taxon>
        <taxon>Actinomycetes</taxon>
        <taxon>Jiangellales</taxon>
        <taxon>Jiangellaceae</taxon>
        <taxon>Jiangella</taxon>
    </lineage>
</organism>
<evidence type="ECO:0000256" key="1">
    <source>
        <dbReference type="ARBA" id="ARBA00022448"/>
    </source>
</evidence>
<dbReference type="InterPro" id="IPR017871">
    <property type="entry name" value="ABC_transporter-like_CS"/>
</dbReference>
<gene>
    <name evidence="5" type="ORF">E1269_26210</name>
</gene>
<dbReference type="Gene3D" id="3.40.50.300">
    <property type="entry name" value="P-loop containing nucleotide triphosphate hydrolases"/>
    <property type="match status" value="1"/>
</dbReference>
<dbReference type="SUPFAM" id="SSF52540">
    <property type="entry name" value="P-loop containing nucleoside triphosphate hydrolases"/>
    <property type="match status" value="1"/>
</dbReference>
<sequence length="284" mass="30730">MARSRALTDETADATAAGTPKLELVRITKRFHRRGAVVTALDDVTLAVPAGQFCTVLGPSGCGKSTLLHIAAGLERPTAGEARIDGRPAGGPGPHRCMVFQSFALFPSMTVVRNVEFGLRVAKVSGTKRRDVAMAQLERVGLAGFADAYPHELSGGMQQRVAIARALVLEPDLLLMDEPFGALDAQTRVTMQEEVAQLVARSGVTTVFVTHSVEEAIYLGDRIVVMSARPGRVKESIDVAQHSAWRDQPAHDVMNEPEFARLRQHIWTSVREEISAASAEQRIS</sequence>
<dbReference type="PANTHER" id="PTHR42788">
    <property type="entry name" value="TAURINE IMPORT ATP-BINDING PROTEIN-RELATED"/>
    <property type="match status" value="1"/>
</dbReference>
<dbReference type="InterPro" id="IPR050166">
    <property type="entry name" value="ABC_transporter_ATP-bind"/>
</dbReference>
<reference evidence="5 6" key="1">
    <citation type="submission" date="2019-03" db="EMBL/GenBank/DDBJ databases">
        <title>Draft genome sequences of novel Actinobacteria.</title>
        <authorList>
            <person name="Sahin N."/>
            <person name="Ay H."/>
            <person name="Saygin H."/>
        </authorList>
    </citation>
    <scope>NUCLEOTIDE SEQUENCE [LARGE SCALE GENOMIC DNA]</scope>
    <source>
        <strain evidence="5 6">5K138</strain>
    </source>
</reference>
<dbReference type="RefSeq" id="WP_131900149.1">
    <property type="nucleotide sequence ID" value="NZ_SMKZ01000053.1"/>
</dbReference>
<dbReference type="OrthoDB" id="4310860at2"/>
<dbReference type="InParanoid" id="A0A4R5CIX0"/>
<dbReference type="GO" id="GO:0005524">
    <property type="term" value="F:ATP binding"/>
    <property type="evidence" value="ECO:0007669"/>
    <property type="project" value="UniProtKB-KW"/>
</dbReference>
<keyword evidence="6" id="KW-1185">Reference proteome</keyword>
<dbReference type="EMBL" id="SMKZ01000053">
    <property type="protein sequence ID" value="TDE00209.1"/>
    <property type="molecule type" value="Genomic_DNA"/>
</dbReference>
<evidence type="ECO:0000259" key="4">
    <source>
        <dbReference type="PROSITE" id="PS50893"/>
    </source>
</evidence>
<name>A0A4R5CIX0_9ACTN</name>
<evidence type="ECO:0000256" key="2">
    <source>
        <dbReference type="ARBA" id="ARBA00022741"/>
    </source>
</evidence>
<dbReference type="CDD" id="cd03293">
    <property type="entry name" value="ABC_NrtD_SsuB_transporters"/>
    <property type="match status" value="1"/>
</dbReference>
<dbReference type="GO" id="GO:0016887">
    <property type="term" value="F:ATP hydrolysis activity"/>
    <property type="evidence" value="ECO:0007669"/>
    <property type="project" value="InterPro"/>
</dbReference>
<evidence type="ECO:0000313" key="5">
    <source>
        <dbReference type="EMBL" id="TDE00209.1"/>
    </source>
</evidence>
<dbReference type="SMART" id="SM00382">
    <property type="entry name" value="AAA"/>
    <property type="match status" value="1"/>
</dbReference>
<dbReference type="PROSITE" id="PS00211">
    <property type="entry name" value="ABC_TRANSPORTER_1"/>
    <property type="match status" value="1"/>
</dbReference>
<dbReference type="InterPro" id="IPR003593">
    <property type="entry name" value="AAA+_ATPase"/>
</dbReference>
<dbReference type="InterPro" id="IPR003439">
    <property type="entry name" value="ABC_transporter-like_ATP-bd"/>
</dbReference>
<dbReference type="PANTHER" id="PTHR42788:SF13">
    <property type="entry name" value="ALIPHATIC SULFONATES IMPORT ATP-BINDING PROTEIN SSUB"/>
    <property type="match status" value="1"/>
</dbReference>
<keyword evidence="2" id="KW-0547">Nucleotide-binding</keyword>
<evidence type="ECO:0000313" key="6">
    <source>
        <dbReference type="Proteomes" id="UP000294739"/>
    </source>
</evidence>
<protein>
    <submittedName>
        <fullName evidence="5">ABC transporter ATP-binding protein</fullName>
    </submittedName>
</protein>
<dbReference type="AlphaFoldDB" id="A0A4R5CIX0"/>
<comment type="caution">
    <text evidence="5">The sequence shown here is derived from an EMBL/GenBank/DDBJ whole genome shotgun (WGS) entry which is preliminary data.</text>
</comment>
<keyword evidence="1" id="KW-0813">Transport</keyword>
<dbReference type="InterPro" id="IPR027417">
    <property type="entry name" value="P-loop_NTPase"/>
</dbReference>
<evidence type="ECO:0000256" key="3">
    <source>
        <dbReference type="ARBA" id="ARBA00022840"/>
    </source>
</evidence>
<dbReference type="PROSITE" id="PS50893">
    <property type="entry name" value="ABC_TRANSPORTER_2"/>
    <property type="match status" value="1"/>
</dbReference>
<proteinExistence type="predicted"/>
<dbReference type="Proteomes" id="UP000294739">
    <property type="component" value="Unassembled WGS sequence"/>
</dbReference>